<accession>A0A4Z0D1J8</accession>
<comment type="caution">
    <text evidence="3">The sequence shown here is derived from an EMBL/GenBank/DDBJ whole genome shotgun (WGS) entry which is preliminary data.</text>
</comment>
<dbReference type="OrthoDB" id="1653205at2"/>
<dbReference type="Proteomes" id="UP000298381">
    <property type="component" value="Unassembled WGS sequence"/>
</dbReference>
<dbReference type="SUPFAM" id="SSF52096">
    <property type="entry name" value="ClpP/crotonase"/>
    <property type="match status" value="1"/>
</dbReference>
<dbReference type="InterPro" id="IPR029045">
    <property type="entry name" value="ClpP/crotonase-like_dom_sf"/>
</dbReference>
<dbReference type="Gene3D" id="3.90.226.10">
    <property type="entry name" value="2-enoyl-CoA Hydratase, Chain A, domain 1"/>
    <property type="match status" value="1"/>
</dbReference>
<dbReference type="Gene3D" id="3.30.750.44">
    <property type="match status" value="1"/>
</dbReference>
<dbReference type="GO" id="GO:0008236">
    <property type="term" value="F:serine-type peptidase activity"/>
    <property type="evidence" value="ECO:0007669"/>
    <property type="project" value="InterPro"/>
</dbReference>
<feature type="signal peptide" evidence="1">
    <location>
        <begin position="1"/>
        <end position="21"/>
    </location>
</feature>
<proteinExistence type="predicted"/>
<keyword evidence="4" id="KW-1185">Reference proteome</keyword>
<evidence type="ECO:0000313" key="3">
    <source>
        <dbReference type="EMBL" id="TFZ39188.1"/>
    </source>
</evidence>
<keyword evidence="1" id="KW-0732">Signal</keyword>
<evidence type="ECO:0000256" key="1">
    <source>
        <dbReference type="SAM" id="SignalP"/>
    </source>
</evidence>
<name>A0A4Z0D1J8_9FIRM</name>
<gene>
    <name evidence="3" type="ORF">E4100_08970</name>
</gene>
<protein>
    <recommendedName>
        <fullName evidence="2">Tail specific protease domain-containing protein</fullName>
    </recommendedName>
</protein>
<dbReference type="InterPro" id="IPR005151">
    <property type="entry name" value="Tail-specific_protease"/>
</dbReference>
<dbReference type="AlphaFoldDB" id="A0A4Z0D1J8"/>
<evidence type="ECO:0000313" key="4">
    <source>
        <dbReference type="Proteomes" id="UP000298381"/>
    </source>
</evidence>
<dbReference type="RefSeq" id="WP_135271713.1">
    <property type="nucleotide sequence ID" value="NZ_SRIB01000017.1"/>
</dbReference>
<dbReference type="Pfam" id="PF03572">
    <property type="entry name" value="Peptidase_S41"/>
    <property type="match status" value="1"/>
</dbReference>
<organism evidence="3 4">
    <name type="scientific">Soehngenia longivitae</name>
    <dbReference type="NCBI Taxonomy" id="2562294"/>
    <lineage>
        <taxon>Bacteria</taxon>
        <taxon>Bacillati</taxon>
        <taxon>Bacillota</taxon>
        <taxon>Tissierellia</taxon>
        <taxon>Tissierellales</taxon>
        <taxon>Tissierellaceae</taxon>
        <taxon>Soehngenia</taxon>
    </lineage>
</organism>
<feature type="domain" description="Tail specific protease" evidence="2">
    <location>
        <begin position="175"/>
        <end position="385"/>
    </location>
</feature>
<dbReference type="GO" id="GO:0006508">
    <property type="term" value="P:proteolysis"/>
    <property type="evidence" value="ECO:0007669"/>
    <property type="project" value="InterPro"/>
</dbReference>
<dbReference type="PROSITE" id="PS51257">
    <property type="entry name" value="PROKAR_LIPOPROTEIN"/>
    <property type="match status" value="1"/>
</dbReference>
<evidence type="ECO:0000259" key="2">
    <source>
        <dbReference type="Pfam" id="PF03572"/>
    </source>
</evidence>
<feature type="chain" id="PRO_5038399296" description="Tail specific protease domain-containing protein" evidence="1">
    <location>
        <begin position="22"/>
        <end position="410"/>
    </location>
</feature>
<sequence length="410" mass="47214">MKFKRIIAILMMLSIVLISCTSEELEVEGLTMEEKLEDFDYLYELIANNYPLLKVNERQNGINWLDERVEFEEKIKKTTTNQEFLIEVKNIVRRLNNNHTHVVDRNYLLELYEFYGDDELGDVFKEWTDIIEDDTVMEWYNINSDDLAITSESNTNHRPLNRQTYSTSIIVPDEVAYLKIEDMMIGFEELENIAEDLRSFFNEVSEYDKLIIDIRGNPGGNDLYWRYCVVPPLIKDRITVENYYFVRGSYAKKFYESGGAGNLYPLSQLDANIMEKLPEEVKIDFQYYGIRNMTIEPLEPVGFEGKIFLLIDDKVFSSADGFAAFAKDSGFATLIGVPTMGDGLSWNPLLASLPNSGIVIRFSGALAINRDGTINAEVGTTPHIEMPNHAFRIGEWDEAIQYVVNYNEVE</sequence>
<dbReference type="EMBL" id="SRIB01000017">
    <property type="protein sequence ID" value="TFZ39188.1"/>
    <property type="molecule type" value="Genomic_DNA"/>
</dbReference>
<reference evidence="3 4" key="1">
    <citation type="submission" date="2019-03" db="EMBL/GenBank/DDBJ databases">
        <title>Draft genome sequence data and analysis of a Fermenting Bacterium, Soehngenia longevitae strain 1933PT, isolated from petroleum reservoir in Azerbaijan.</title>
        <authorList>
            <person name="Grouzdev D.S."/>
            <person name="Bidzhieva S.K."/>
            <person name="Sokolova D.S."/>
            <person name="Tourova T.P."/>
            <person name="Poltaraus A.B."/>
            <person name="Nazina T.N."/>
        </authorList>
    </citation>
    <scope>NUCLEOTIDE SEQUENCE [LARGE SCALE GENOMIC DNA]</scope>
    <source>
        <strain evidence="3 4">1933P</strain>
    </source>
</reference>